<accession>A0A3S5AZS2</accession>
<comment type="caution">
    <text evidence="2">The sequence shown here is derived from an EMBL/GenBank/DDBJ whole genome shotgun (WGS) entry which is preliminary data.</text>
</comment>
<evidence type="ECO:0000313" key="2">
    <source>
        <dbReference type="EMBL" id="VEL36379.1"/>
    </source>
</evidence>
<keyword evidence="3" id="KW-1185">Reference proteome</keyword>
<evidence type="ECO:0000256" key="1">
    <source>
        <dbReference type="SAM" id="MobiDB-lite"/>
    </source>
</evidence>
<dbReference type="EMBL" id="CAAALY010252105">
    <property type="protein sequence ID" value="VEL36379.1"/>
    <property type="molecule type" value="Genomic_DNA"/>
</dbReference>
<evidence type="ECO:0000313" key="3">
    <source>
        <dbReference type="Proteomes" id="UP000784294"/>
    </source>
</evidence>
<feature type="region of interest" description="Disordered" evidence="1">
    <location>
        <begin position="152"/>
        <end position="178"/>
    </location>
</feature>
<proteinExistence type="predicted"/>
<reference evidence="2" key="1">
    <citation type="submission" date="2018-11" db="EMBL/GenBank/DDBJ databases">
        <authorList>
            <consortium name="Pathogen Informatics"/>
        </authorList>
    </citation>
    <scope>NUCLEOTIDE SEQUENCE</scope>
</reference>
<dbReference type="Proteomes" id="UP000784294">
    <property type="component" value="Unassembled WGS sequence"/>
</dbReference>
<gene>
    <name evidence="2" type="ORF">PXEA_LOCUS29819</name>
</gene>
<protein>
    <submittedName>
        <fullName evidence="2">Uncharacterized protein</fullName>
    </submittedName>
</protein>
<sequence length="246" mass="27085">MQSTKTHSLLPRLPDCTATPGCMPKSYEIVSPFHTLSSMPQSRPFRHCPKLSPANRLLDEATFECTFSQYSHMYIVGHTPSPTNEPELFCSPSSLGPSGGLSHRPPAFCRLPTVSLSRRRPLSLSFTHTHTHTHAHTSSLSIHTFYPSFTAPSEAQSLPRPDDCVQRTRRRQREKGNIVRKSVRSSPVTLRCTSSRWPPKTGGRPLSLASHTNRLAGGLVIARISSIASLARGHSVTAAVKMLVSR</sequence>
<dbReference type="AlphaFoldDB" id="A0A3S5AZS2"/>
<name>A0A3S5AZS2_9PLAT</name>
<organism evidence="2 3">
    <name type="scientific">Protopolystoma xenopodis</name>
    <dbReference type="NCBI Taxonomy" id="117903"/>
    <lineage>
        <taxon>Eukaryota</taxon>
        <taxon>Metazoa</taxon>
        <taxon>Spiralia</taxon>
        <taxon>Lophotrochozoa</taxon>
        <taxon>Platyhelminthes</taxon>
        <taxon>Monogenea</taxon>
        <taxon>Polyopisthocotylea</taxon>
        <taxon>Polystomatidea</taxon>
        <taxon>Polystomatidae</taxon>
        <taxon>Protopolystoma</taxon>
    </lineage>
</organism>